<protein>
    <submittedName>
        <fullName evidence="3">TraU conjugal transfer protein</fullName>
    </submittedName>
</protein>
<keyword evidence="1" id="KW-0812">Transmembrane</keyword>
<dbReference type="EMBL" id="KX858825">
    <property type="protein sequence ID" value="AQX35403.1"/>
    <property type="molecule type" value="Genomic_DNA"/>
</dbReference>
<feature type="signal peptide" evidence="2">
    <location>
        <begin position="1"/>
        <end position="22"/>
    </location>
</feature>
<geneLocation type="plasmid" evidence="3">
    <name>pIMI-5</name>
</geneLocation>
<feature type="chain" id="PRO_5013159400" evidence="2">
    <location>
        <begin position="23"/>
        <end position="282"/>
    </location>
</feature>
<accession>A0A1S6XY94</accession>
<dbReference type="RefSeq" id="WP_236901750.1">
    <property type="nucleotide sequence ID" value="NZ_KX858825.1"/>
</dbReference>
<evidence type="ECO:0000313" key="3">
    <source>
        <dbReference type="EMBL" id="AQX35403.1"/>
    </source>
</evidence>
<keyword evidence="1" id="KW-1133">Transmembrane helix</keyword>
<evidence type="ECO:0000256" key="1">
    <source>
        <dbReference type="SAM" id="Phobius"/>
    </source>
</evidence>
<feature type="transmembrane region" description="Helical" evidence="1">
    <location>
        <begin position="214"/>
        <end position="237"/>
    </location>
</feature>
<evidence type="ECO:0000256" key="2">
    <source>
        <dbReference type="SAM" id="SignalP"/>
    </source>
</evidence>
<keyword evidence="2" id="KW-0732">Signal</keyword>
<organism evidence="3">
    <name type="scientific">Enterobacter cloacae</name>
    <dbReference type="NCBI Taxonomy" id="550"/>
    <lineage>
        <taxon>Bacteria</taxon>
        <taxon>Pseudomonadati</taxon>
        <taxon>Pseudomonadota</taxon>
        <taxon>Gammaproteobacteria</taxon>
        <taxon>Enterobacterales</taxon>
        <taxon>Enterobacteriaceae</taxon>
        <taxon>Enterobacter</taxon>
        <taxon>Enterobacter cloacae complex</taxon>
    </lineage>
</organism>
<proteinExistence type="predicted"/>
<gene>
    <name evidence="3" type="primary">traU</name>
    <name evidence="3" type="ORF">PIMI5_00090</name>
</gene>
<dbReference type="Pfam" id="PF06834">
    <property type="entry name" value="TraU"/>
    <property type="match status" value="1"/>
</dbReference>
<feature type="transmembrane region" description="Helical" evidence="1">
    <location>
        <begin position="243"/>
        <end position="264"/>
    </location>
</feature>
<dbReference type="AlphaFoldDB" id="A0A1S6XY94"/>
<reference evidence="3" key="1">
    <citation type="journal article" date="2017" name="Antimicrob. Agents Chemother.">
        <title>Enterobacter cloacae Complex Isolates Harboring blaNMC-A or blaIMI-Type Class A Carbapenemase Genes on Novel Chromosomal Integrative Elements and Plasmids.</title>
        <authorList>
            <person name="Boyd D.A."/>
            <person name="Mataseje L.F."/>
            <person name="Davidson R."/>
            <person name="Delport J.A."/>
            <person name="Fuller J."/>
            <person name="Hoang L."/>
            <person name="Lefebvre B."/>
            <person name="Levett P.N."/>
            <person name="Roscoe D.L."/>
            <person name="Willey B.M."/>
            <person name="Mulvey M.R."/>
        </authorList>
    </citation>
    <scope>NUCLEOTIDE SEQUENCE</scope>
    <source>
        <strain evidence="3">N13-1531</strain>
        <plasmid evidence="3">pIMI-5</plasmid>
    </source>
</reference>
<keyword evidence="3" id="KW-0614">Plasmid</keyword>
<sequence length="282" mass="30965">MKRFSWLAGVMLVLLSWMPAQATAAASNAGDGRWVNPISDVCWKCLFPMTLGNIQLAAGPQKDTNNPASPIQICPYGVFYRIGLAIGFWEPMAMVDVTREPGVMVNMGGFKIDLGRTGTGTAGQSDRPAAGTFYHVHWYKYPLIFWLNIITSLGCLQTGDMDKADECNAPQPLADGRAVRRGCGFSGSSLYSSFHHLTADAGGMAKGDTRMKPAILAGLIFWGTMARVLSELMTWSVEHTQQGLLWLCNGMWAVAAGMVAYAVWRWFRDERGQAHKEADHEH</sequence>
<keyword evidence="1" id="KW-0472">Membrane</keyword>
<dbReference type="InterPro" id="IPR009649">
    <property type="entry name" value="TraU"/>
</dbReference>
<name>A0A1S6XY94_ENTCL</name>